<keyword evidence="3" id="KW-1185">Reference proteome</keyword>
<proteinExistence type="predicted"/>
<dbReference type="AlphaFoldDB" id="A0A0Q9YPG4"/>
<reference evidence="2" key="2">
    <citation type="journal article" date="2016" name="Genome Announc.">
        <title>Draft Genome Sequences of Two Novel Amoeba-Resistant Intranuclear Bacteria, 'Candidatus Berkiella cookevillensis' and 'Candidatus Berkiella aquae'.</title>
        <authorList>
            <person name="Mehari Y.T."/>
            <person name="Arivett B.A."/>
            <person name="Farone A.L."/>
            <person name="Gunderson J.H."/>
            <person name="Farone M.B."/>
        </authorList>
    </citation>
    <scope>NUCLEOTIDE SEQUENCE</scope>
    <source>
        <strain evidence="2">HT99</strain>
    </source>
</reference>
<evidence type="ECO:0000313" key="3">
    <source>
        <dbReference type="Proteomes" id="UP000051497"/>
    </source>
</evidence>
<evidence type="ECO:0000313" key="2">
    <source>
        <dbReference type="EMBL" id="MCS5711952.1"/>
    </source>
</evidence>
<dbReference type="Proteomes" id="UP000051497">
    <property type="component" value="Unassembled WGS sequence"/>
</dbReference>
<sequence length="81" mass="9418">MKNLNTCVESPNKMCTLNEYINTHDIQHILLGNGFSKQIFDGFDWHSLVDGCTEIADLQEKYEEQNLEIFIDTHANDEEKK</sequence>
<reference evidence="2" key="3">
    <citation type="submission" date="2021-06" db="EMBL/GenBank/DDBJ databases">
        <title>Genomic Description and Analysis of Intracellular Bacteria, Candidatus Berkiella cookevillensis and Candidatus Berkiella aquae.</title>
        <authorList>
            <person name="Kidane D.T."/>
            <person name="Mehari Y.T."/>
            <person name="Rice F.C."/>
            <person name="Arivett B.A."/>
            <person name="Farone A.L."/>
            <person name="Berk S.G."/>
            <person name="Farone M.B."/>
        </authorList>
    </citation>
    <scope>NUCLEOTIDE SEQUENCE</scope>
    <source>
        <strain evidence="2">HT99</strain>
    </source>
</reference>
<organism evidence="1">
    <name type="scientific">Candidatus Berkiella aquae</name>
    <dbReference type="NCBI Taxonomy" id="295108"/>
    <lineage>
        <taxon>Bacteria</taxon>
        <taxon>Pseudomonadati</taxon>
        <taxon>Pseudomonadota</taxon>
        <taxon>Gammaproteobacteria</taxon>
        <taxon>Candidatus Berkiellales</taxon>
        <taxon>Candidatus Berkiellaceae</taxon>
        <taxon>Candidatus Berkiella</taxon>
    </lineage>
</organism>
<name>A0A0Q9YPG4_9GAMM</name>
<comment type="caution">
    <text evidence="1">The sequence shown here is derived from an EMBL/GenBank/DDBJ whole genome shotgun (WGS) entry which is preliminary data.</text>
</comment>
<gene>
    <name evidence="1" type="ORF">HT99x_00223</name>
    <name evidence="2" type="ORF">HT99x_010965</name>
</gene>
<protein>
    <submittedName>
        <fullName evidence="1">Uncharacterized protein</fullName>
    </submittedName>
</protein>
<evidence type="ECO:0000313" key="1">
    <source>
        <dbReference type="EMBL" id="KRG22685.1"/>
    </source>
</evidence>
<dbReference type="RefSeq" id="WP_139016538.1">
    <property type="nucleotide sequence ID" value="NZ_LKAJ02000001.1"/>
</dbReference>
<dbReference type="EMBL" id="LKAJ01000001">
    <property type="protein sequence ID" value="KRG22685.1"/>
    <property type="molecule type" value="Genomic_DNA"/>
</dbReference>
<accession>A0A0Q9YPG4</accession>
<reference evidence="1" key="1">
    <citation type="submission" date="2015-09" db="EMBL/GenBank/DDBJ databases">
        <title>Draft Genome Sequences of Two Novel Amoeba-resistant Intranuclear Bacteria, Candidatus Berkiella cookevillensis and Candidatus Berkiella aquae.</title>
        <authorList>
            <person name="Mehari Y.T."/>
            <person name="Arivett B.A."/>
            <person name="Farone A.L."/>
            <person name="Gunderson J.H."/>
            <person name="Farone M.B."/>
        </authorList>
    </citation>
    <scope>NUCLEOTIDE SEQUENCE [LARGE SCALE GENOMIC DNA]</scope>
    <source>
        <strain evidence="1">HT99</strain>
    </source>
</reference>
<dbReference type="EMBL" id="LKAJ02000001">
    <property type="protein sequence ID" value="MCS5711952.1"/>
    <property type="molecule type" value="Genomic_DNA"/>
</dbReference>